<proteinExistence type="predicted"/>
<dbReference type="SUPFAM" id="SSF82895">
    <property type="entry name" value="TSP-1 type 1 repeat"/>
    <property type="match status" value="1"/>
</dbReference>
<evidence type="ECO:0000313" key="6">
    <source>
        <dbReference type="Proteomes" id="UP000053766"/>
    </source>
</evidence>
<sequence>MLLLIHFVFLTTFISTTETSKMRIFNCHSYNDRIYCKCLSTGRHRISLINCTSNGDWTNWSNWSPCREQPEFTQRRRRRCNGPLLVGSNCHGERTETRKCTHTNQMTTSSTSIVKQTLPEFVWGSWTEWNEWAECSCPANQRQRYRHCVGWECSGCNVQYGSCDRRCVTERWWTNWSKWIDNGAITVRFRSWCSMGANGRSLITTLVNESITTKQTKAGWSKWEIRPDVAFRYRVRSNDKSQQNDEVTPIEIQHQLIPHQSPTCVTISFSLCFSILTMIMGFTAQCLITKLFMRCQ</sequence>
<keyword evidence="3" id="KW-0812">Transmembrane</keyword>
<dbReference type="PROSITE" id="PS50092">
    <property type="entry name" value="TSP1"/>
    <property type="match status" value="2"/>
</dbReference>
<dbReference type="InterPro" id="IPR000884">
    <property type="entry name" value="TSP1_rpt"/>
</dbReference>
<dbReference type="PANTHER" id="PTHR22906:SF21">
    <property type="entry name" value="SEMA DOMAIN-CONTAINING PROTEIN"/>
    <property type="match status" value="1"/>
</dbReference>
<evidence type="ECO:0000256" key="4">
    <source>
        <dbReference type="SAM" id="SignalP"/>
    </source>
</evidence>
<dbReference type="EMBL" id="KN716156">
    <property type="protein sequence ID" value="KJH53077.1"/>
    <property type="molecule type" value="Genomic_DNA"/>
</dbReference>
<dbReference type="STRING" id="29172.A0A0D8YA43"/>
<keyword evidence="2" id="KW-1015">Disulfide bond</keyword>
<feature type="chain" id="PRO_5002336509" description="Thrombospondin type 1 domain protein" evidence="4">
    <location>
        <begin position="20"/>
        <end position="296"/>
    </location>
</feature>
<reference evidence="6" key="2">
    <citation type="journal article" date="2016" name="Sci. Rep.">
        <title>Dictyocaulus viviparus genome, variome and transcriptome elucidate lungworm biology and support future intervention.</title>
        <authorList>
            <person name="McNulty S.N."/>
            <person name="Strube C."/>
            <person name="Rosa B.A."/>
            <person name="Martin J.C."/>
            <person name="Tyagi R."/>
            <person name="Choi Y.J."/>
            <person name="Wang Q."/>
            <person name="Hallsworth Pepin K."/>
            <person name="Zhang X."/>
            <person name="Ozersky P."/>
            <person name="Wilson R.K."/>
            <person name="Sternberg P.W."/>
            <person name="Gasser R.B."/>
            <person name="Mitreva M."/>
        </authorList>
    </citation>
    <scope>NUCLEOTIDE SEQUENCE [LARGE SCALE GENOMIC DNA]</scope>
    <source>
        <strain evidence="6">HannoverDv2000</strain>
    </source>
</reference>
<evidence type="ECO:0000313" key="5">
    <source>
        <dbReference type="EMBL" id="KJH53077.1"/>
    </source>
</evidence>
<evidence type="ECO:0000256" key="2">
    <source>
        <dbReference type="ARBA" id="ARBA00023157"/>
    </source>
</evidence>
<evidence type="ECO:0000256" key="1">
    <source>
        <dbReference type="ARBA" id="ARBA00022737"/>
    </source>
</evidence>
<dbReference type="OrthoDB" id="446173at2759"/>
<dbReference type="Proteomes" id="UP000053766">
    <property type="component" value="Unassembled WGS sequence"/>
</dbReference>
<gene>
    <name evidence="5" type="ORF">DICVIV_00762</name>
</gene>
<organism evidence="5 6">
    <name type="scientific">Dictyocaulus viviparus</name>
    <name type="common">Bovine lungworm</name>
    <dbReference type="NCBI Taxonomy" id="29172"/>
    <lineage>
        <taxon>Eukaryota</taxon>
        <taxon>Metazoa</taxon>
        <taxon>Ecdysozoa</taxon>
        <taxon>Nematoda</taxon>
        <taxon>Chromadorea</taxon>
        <taxon>Rhabditida</taxon>
        <taxon>Rhabditina</taxon>
        <taxon>Rhabditomorpha</taxon>
        <taxon>Strongyloidea</taxon>
        <taxon>Metastrongylidae</taxon>
        <taxon>Dictyocaulus</taxon>
    </lineage>
</organism>
<keyword evidence="1" id="KW-0677">Repeat</keyword>
<keyword evidence="3" id="KW-0472">Membrane</keyword>
<dbReference type="InterPro" id="IPR036383">
    <property type="entry name" value="TSP1_rpt_sf"/>
</dbReference>
<dbReference type="Gene3D" id="2.20.100.10">
    <property type="entry name" value="Thrombospondin type-1 (TSP1) repeat"/>
    <property type="match status" value="1"/>
</dbReference>
<keyword evidence="3" id="KW-1133">Transmembrane helix</keyword>
<evidence type="ECO:0008006" key="7">
    <source>
        <dbReference type="Google" id="ProtNLM"/>
    </source>
</evidence>
<evidence type="ECO:0000256" key="3">
    <source>
        <dbReference type="SAM" id="Phobius"/>
    </source>
</evidence>
<feature type="transmembrane region" description="Helical" evidence="3">
    <location>
        <begin position="267"/>
        <end position="288"/>
    </location>
</feature>
<reference evidence="5 6" key="1">
    <citation type="submission" date="2013-11" db="EMBL/GenBank/DDBJ databases">
        <title>Draft genome of the bovine lungworm Dictyocaulus viviparus.</title>
        <authorList>
            <person name="Mitreva M."/>
        </authorList>
    </citation>
    <scope>NUCLEOTIDE SEQUENCE [LARGE SCALE GENOMIC DNA]</scope>
    <source>
        <strain evidence="5 6">HannoverDv2000</strain>
    </source>
</reference>
<dbReference type="InterPro" id="IPR052065">
    <property type="entry name" value="Compl_asym_regulator"/>
</dbReference>
<protein>
    <recommendedName>
        <fullName evidence="7">Thrombospondin type 1 domain protein</fullName>
    </recommendedName>
</protein>
<feature type="signal peptide" evidence="4">
    <location>
        <begin position="1"/>
        <end position="19"/>
    </location>
</feature>
<keyword evidence="4" id="KW-0732">Signal</keyword>
<accession>A0A0D8YA43</accession>
<dbReference type="AlphaFoldDB" id="A0A0D8YA43"/>
<name>A0A0D8YA43_DICVI</name>
<keyword evidence="6" id="KW-1185">Reference proteome</keyword>
<dbReference type="PANTHER" id="PTHR22906">
    <property type="entry name" value="PROPERDIN"/>
    <property type="match status" value="1"/>
</dbReference>